<dbReference type="PANTHER" id="PTHR43709">
    <property type="entry name" value="ACONITATE ISOMERASE-RELATED"/>
    <property type="match status" value="1"/>
</dbReference>
<feature type="region of interest" description="Disordered" evidence="3">
    <location>
        <begin position="393"/>
        <end position="421"/>
    </location>
</feature>
<keyword evidence="2" id="KW-0413">Isomerase</keyword>
<feature type="compositionally biased region" description="Low complexity" evidence="3">
    <location>
        <begin position="403"/>
        <end position="421"/>
    </location>
</feature>
<evidence type="ECO:0000256" key="1">
    <source>
        <dbReference type="ARBA" id="ARBA00007673"/>
    </source>
</evidence>
<dbReference type="GO" id="GO:0016853">
    <property type="term" value="F:isomerase activity"/>
    <property type="evidence" value="ECO:0007669"/>
    <property type="project" value="UniProtKB-KW"/>
</dbReference>
<accession>A0A1I5P7I4</accession>
<comment type="similarity">
    <text evidence="1">Belongs to the PrpF family.</text>
</comment>
<dbReference type="eggNOG" id="COG2828">
    <property type="taxonomic scope" value="Bacteria"/>
</dbReference>
<name>A0A1I5P7I4_9ACTN</name>
<dbReference type="PANTHER" id="PTHR43709:SF3">
    <property type="entry name" value="ISOMERASE YBHH-RELATED"/>
    <property type="match status" value="1"/>
</dbReference>
<evidence type="ECO:0000256" key="2">
    <source>
        <dbReference type="ARBA" id="ARBA00023235"/>
    </source>
</evidence>
<dbReference type="AlphaFoldDB" id="A0A1I5P7I4"/>
<evidence type="ECO:0000256" key="3">
    <source>
        <dbReference type="SAM" id="MobiDB-lite"/>
    </source>
</evidence>
<evidence type="ECO:0008006" key="6">
    <source>
        <dbReference type="Google" id="ProtNLM"/>
    </source>
</evidence>
<proteinExistence type="inferred from homology"/>
<evidence type="ECO:0000313" key="4">
    <source>
        <dbReference type="EMBL" id="SFP29917.1"/>
    </source>
</evidence>
<keyword evidence="5" id="KW-1185">Reference proteome</keyword>
<dbReference type="Gene3D" id="3.10.310.10">
    <property type="entry name" value="Diaminopimelate Epimerase, Chain A, domain 1"/>
    <property type="match status" value="2"/>
</dbReference>
<dbReference type="InterPro" id="IPR007400">
    <property type="entry name" value="PrpF-like"/>
</dbReference>
<dbReference type="InParanoid" id="A0A1I5P7I4"/>
<evidence type="ECO:0000313" key="5">
    <source>
        <dbReference type="Proteomes" id="UP000183413"/>
    </source>
</evidence>
<sequence length="421" mass="43584">MTVPATSSGELLSIPTMLIRGGTSRGVYLLESDLPSDRTLWGPFLIALFGARDARQLDGLGGAMPTTSKCCIVGPSTHPEADVDYTFAQVGIGEPKVYWDFNCGNLTPGVGTFAVLKGLVPARPGTTRVRINQTNTGMLLGVDVPTGDDGSPLMDGPLEIAGVSGTGAPVLTDFSATVGASMAGGVFPTGNRADTLDVPGIGTITCSIVDLANMCVFFPAEQAGMTGYETIDRGPDVVGTFIAVRQAAQRLLGVDPRKTTPWPVAVAPPAFYTTVGGRTLSPDAYDFAVRFAGIQPMRDTMHEAYPGTASCCTAVAAVAAGTVVHDLYAARDHKDEAVLMGHPSGVMRADAKVKEHPGGCTVEHAAIARTVRPIMSGEAYVRRSDLAALAEEIDPEDLTRSGPPSTTQVAAPAPPVAGVSG</sequence>
<dbReference type="EMBL" id="FOVH01000013">
    <property type="protein sequence ID" value="SFP29917.1"/>
    <property type="molecule type" value="Genomic_DNA"/>
</dbReference>
<dbReference type="RefSeq" id="WP_075023196.1">
    <property type="nucleotide sequence ID" value="NZ_FOVH01000013.1"/>
</dbReference>
<dbReference type="SUPFAM" id="SSF54506">
    <property type="entry name" value="Diaminopimelate epimerase-like"/>
    <property type="match status" value="2"/>
</dbReference>
<reference evidence="4 5" key="1">
    <citation type="submission" date="2016-10" db="EMBL/GenBank/DDBJ databases">
        <authorList>
            <person name="de Groot N.N."/>
        </authorList>
    </citation>
    <scope>NUCLEOTIDE SEQUENCE [LARGE SCALE GENOMIC DNA]</scope>
    <source>
        <strain evidence="4 5">DSM 43067</strain>
    </source>
</reference>
<protein>
    <recommendedName>
        <fullName evidence="6">PrpF protein</fullName>
    </recommendedName>
</protein>
<gene>
    <name evidence="4" type="ORF">SAMN04489713_11325</name>
</gene>
<organism evidence="4 5">
    <name type="scientific">Actinomadura madurae</name>
    <dbReference type="NCBI Taxonomy" id="1993"/>
    <lineage>
        <taxon>Bacteria</taxon>
        <taxon>Bacillati</taxon>
        <taxon>Actinomycetota</taxon>
        <taxon>Actinomycetes</taxon>
        <taxon>Streptosporangiales</taxon>
        <taxon>Thermomonosporaceae</taxon>
        <taxon>Actinomadura</taxon>
    </lineage>
</organism>
<dbReference type="Proteomes" id="UP000183413">
    <property type="component" value="Unassembled WGS sequence"/>
</dbReference>
<dbReference type="OrthoDB" id="9779763at2"/>
<dbReference type="STRING" id="1993.SAMN04489713_11325"/>
<dbReference type="Pfam" id="PF04303">
    <property type="entry name" value="PrpF"/>
    <property type="match status" value="1"/>
</dbReference>